<dbReference type="EMBL" id="CAJOAX010064781">
    <property type="protein sequence ID" value="CAF4354272.1"/>
    <property type="molecule type" value="Genomic_DNA"/>
</dbReference>
<organism evidence="1 2">
    <name type="scientific">Rotaria sordida</name>
    <dbReference type="NCBI Taxonomy" id="392033"/>
    <lineage>
        <taxon>Eukaryota</taxon>
        <taxon>Metazoa</taxon>
        <taxon>Spiralia</taxon>
        <taxon>Gnathifera</taxon>
        <taxon>Rotifera</taxon>
        <taxon>Eurotatoria</taxon>
        <taxon>Bdelloidea</taxon>
        <taxon>Philodinida</taxon>
        <taxon>Philodinidae</taxon>
        <taxon>Rotaria</taxon>
    </lineage>
</organism>
<comment type="caution">
    <text evidence="1">The sequence shown here is derived from an EMBL/GenBank/DDBJ whole genome shotgun (WGS) entry which is preliminary data.</text>
</comment>
<gene>
    <name evidence="1" type="ORF">OTI717_LOCUS43652</name>
</gene>
<reference evidence="1" key="1">
    <citation type="submission" date="2021-02" db="EMBL/GenBank/DDBJ databases">
        <authorList>
            <person name="Nowell W R."/>
        </authorList>
    </citation>
    <scope>NUCLEOTIDE SEQUENCE</scope>
</reference>
<dbReference type="GO" id="GO:0004620">
    <property type="term" value="F:phospholipase activity"/>
    <property type="evidence" value="ECO:0007669"/>
    <property type="project" value="InterPro"/>
</dbReference>
<feature type="non-terminal residue" evidence="1">
    <location>
        <position position="1"/>
    </location>
</feature>
<feature type="non-terminal residue" evidence="1">
    <location>
        <position position="102"/>
    </location>
</feature>
<protein>
    <submittedName>
        <fullName evidence="1">Uncharacterized protein</fullName>
    </submittedName>
</protein>
<accession>A0A820LDS1</accession>
<evidence type="ECO:0000313" key="1">
    <source>
        <dbReference type="EMBL" id="CAF4354272.1"/>
    </source>
</evidence>
<proteinExistence type="predicted"/>
<dbReference type="InterPro" id="IPR038885">
    <property type="entry name" value="PLB1"/>
</dbReference>
<evidence type="ECO:0000313" key="2">
    <source>
        <dbReference type="Proteomes" id="UP000663823"/>
    </source>
</evidence>
<dbReference type="SUPFAM" id="SSF52266">
    <property type="entry name" value="SGNH hydrolase"/>
    <property type="match status" value="1"/>
</dbReference>
<dbReference type="Proteomes" id="UP000663823">
    <property type="component" value="Unassembled WGS sequence"/>
</dbReference>
<dbReference type="GO" id="GO:0006644">
    <property type="term" value="P:phospholipid metabolic process"/>
    <property type="evidence" value="ECO:0007669"/>
    <property type="project" value="TreeGrafter"/>
</dbReference>
<dbReference type="AlphaFoldDB" id="A0A820LDS1"/>
<dbReference type="PANTHER" id="PTHR21325:SF31">
    <property type="entry name" value="GH22081P-RELATED"/>
    <property type="match status" value="1"/>
</dbReference>
<name>A0A820LDS1_9BILA</name>
<dbReference type="PANTHER" id="PTHR21325">
    <property type="entry name" value="PHOSPHOLIPASE B, PLB1"/>
    <property type="match status" value="1"/>
</dbReference>
<sequence length="102" mass="11098">KCIGAIGDSLTAGLGAHALTPVGLFLEYRGVSWSIGGDYTYSKVLSLPNILRQYNPELKGFSTKVTVIILNGQDAKNNHLNIAKSGDHSFHMPDQARLLMNR</sequence>